<reference evidence="8 9" key="1">
    <citation type="submission" date="2022-12" db="EMBL/GenBank/DDBJ databases">
        <title>Chromosome-scale assembly of the Ensete ventricosum genome.</title>
        <authorList>
            <person name="Dussert Y."/>
            <person name="Stocks J."/>
            <person name="Wendawek A."/>
            <person name="Woldeyes F."/>
            <person name="Nichols R.A."/>
            <person name="Borrell J.S."/>
        </authorList>
    </citation>
    <scope>NUCLEOTIDE SEQUENCE [LARGE SCALE GENOMIC DNA]</scope>
    <source>
        <strain evidence="9">cv. Maze</strain>
        <tissue evidence="8">Seeds</tissue>
    </source>
</reference>
<keyword evidence="6" id="KW-0472">Membrane</keyword>
<dbReference type="EMBL" id="JAQQAF010000008">
    <property type="protein sequence ID" value="KAJ8467680.1"/>
    <property type="molecule type" value="Genomic_DNA"/>
</dbReference>
<dbReference type="Pfam" id="PF25539">
    <property type="entry name" value="Bestrophin_2"/>
    <property type="match status" value="1"/>
</dbReference>
<evidence type="ECO:0000256" key="3">
    <source>
        <dbReference type="ARBA" id="ARBA00022692"/>
    </source>
</evidence>
<evidence type="ECO:0000256" key="6">
    <source>
        <dbReference type="ARBA" id="ARBA00023136"/>
    </source>
</evidence>
<keyword evidence="2" id="KW-0813">Transport</keyword>
<accession>A0AAV8Q8E4</accession>
<evidence type="ECO:0000256" key="1">
    <source>
        <dbReference type="ARBA" id="ARBA00004141"/>
    </source>
</evidence>
<feature type="region of interest" description="Disordered" evidence="7">
    <location>
        <begin position="1"/>
        <end position="45"/>
    </location>
</feature>
<keyword evidence="9" id="KW-1185">Reference proteome</keyword>
<evidence type="ECO:0000256" key="4">
    <source>
        <dbReference type="ARBA" id="ARBA00022989"/>
    </source>
</evidence>
<organism evidence="8 9">
    <name type="scientific">Ensete ventricosum</name>
    <name type="common">Abyssinian banana</name>
    <name type="synonym">Musa ensete</name>
    <dbReference type="NCBI Taxonomy" id="4639"/>
    <lineage>
        <taxon>Eukaryota</taxon>
        <taxon>Viridiplantae</taxon>
        <taxon>Streptophyta</taxon>
        <taxon>Embryophyta</taxon>
        <taxon>Tracheophyta</taxon>
        <taxon>Spermatophyta</taxon>
        <taxon>Magnoliopsida</taxon>
        <taxon>Liliopsida</taxon>
        <taxon>Zingiberales</taxon>
        <taxon>Musaceae</taxon>
        <taxon>Ensete</taxon>
    </lineage>
</organism>
<evidence type="ECO:0000256" key="5">
    <source>
        <dbReference type="ARBA" id="ARBA00023065"/>
    </source>
</evidence>
<gene>
    <name evidence="8" type="ORF">OPV22_030232</name>
</gene>
<proteinExistence type="predicted"/>
<dbReference type="AlphaFoldDB" id="A0AAV8Q8E4"/>
<dbReference type="PANTHER" id="PTHR33281:SF1">
    <property type="entry name" value="VOLTAGE-DEPENDENT CHLORIDE CHANNEL 1, CHLOROPLASTIC"/>
    <property type="match status" value="1"/>
</dbReference>
<evidence type="ECO:0000313" key="8">
    <source>
        <dbReference type="EMBL" id="KAJ8467680.1"/>
    </source>
</evidence>
<feature type="compositionally biased region" description="Basic and acidic residues" evidence="7">
    <location>
        <begin position="138"/>
        <end position="150"/>
    </location>
</feature>
<dbReference type="PANTHER" id="PTHR33281">
    <property type="entry name" value="UPF0187 PROTEIN YNEE"/>
    <property type="match status" value="1"/>
</dbReference>
<keyword evidence="5" id="KW-0406">Ion transport</keyword>
<evidence type="ECO:0000256" key="2">
    <source>
        <dbReference type="ARBA" id="ARBA00022448"/>
    </source>
</evidence>
<evidence type="ECO:0000313" key="9">
    <source>
        <dbReference type="Proteomes" id="UP001222027"/>
    </source>
</evidence>
<feature type="compositionally biased region" description="Basic residues" evidence="7">
    <location>
        <begin position="121"/>
        <end position="130"/>
    </location>
</feature>
<dbReference type="GO" id="GO:0016020">
    <property type="term" value="C:membrane"/>
    <property type="evidence" value="ECO:0007669"/>
    <property type="project" value="UniProtKB-SubCell"/>
</dbReference>
<comment type="caution">
    <text evidence="8">The sequence shown here is derived from an EMBL/GenBank/DDBJ whole genome shotgun (WGS) entry which is preliminary data.</text>
</comment>
<sequence>MAVDAVEETPLLLPPPSYQVGSTTKGKRSKHSRLSPSSFPKVSDEDADRLGHHCLYTGEEFHALCLVMLSRGISGGAAFEHEHVLSSLPLPKAQSYECSVCGKGPCPTRHSRGAQDQPPKARTRGRRRGPRSGGGGRQRRDGAEANRVGEVERVMRKQSNKGRIRRSLYVHIVHVLVHPPQLSLSNIQTPLRRPHQPSFTRPRHLLPPVYPGNRGFLIQMAKLLLPPHSFLFTTPSAESNSNPHLFSSRIPVVPRAPRLPHPIPCSNSNPTGDGDGDGERDGSPSLARFLRKVPDWADAVKELGMRKRRPLYTPDDWREHRSSLRHLRHLLSSLSSRVILSLIPPVSALTAVAAALALYNSAVAFAWLPPGLFPLLHASSLPYQLTAPALALLLVFRTEASYSRFEEGRKAWMRVMAGASELAGIVMSVKVREDDAGVKRSLLNYIIAFTMALKCHVISGSDIKADLQTLLEVDDLTVIMKSKHRPRCVIEFISQSIQILHIEEPKRNLLESKLCCFHEGIGVCEQLMGIPIPLSYTRLTSRFLVLWHLTLPVILWDDCKWIVVPATFISAASLFCIEEVGVLIEEPFPMLALDELCKQLHNSIEDAIAIENLVHERLLAKLKIHPDEHSINGWPNSTKEQG</sequence>
<keyword evidence="4" id="KW-1133">Transmembrane helix</keyword>
<protein>
    <submittedName>
        <fullName evidence="8">Uncharacterized protein</fullName>
    </submittedName>
</protein>
<evidence type="ECO:0000256" key="7">
    <source>
        <dbReference type="SAM" id="MobiDB-lite"/>
    </source>
</evidence>
<name>A0AAV8Q8E4_ENSVE</name>
<dbReference type="InterPro" id="IPR044669">
    <property type="entry name" value="YneE/VCCN1/2-like"/>
</dbReference>
<feature type="region of interest" description="Disordered" evidence="7">
    <location>
        <begin position="104"/>
        <end position="150"/>
    </location>
</feature>
<comment type="subcellular location">
    <subcellularLocation>
        <location evidence="1">Membrane</location>
        <topology evidence="1">Multi-pass membrane protein</topology>
    </subcellularLocation>
</comment>
<dbReference type="GO" id="GO:0005254">
    <property type="term" value="F:chloride channel activity"/>
    <property type="evidence" value="ECO:0007669"/>
    <property type="project" value="InterPro"/>
</dbReference>
<dbReference type="Proteomes" id="UP001222027">
    <property type="component" value="Unassembled WGS sequence"/>
</dbReference>
<keyword evidence="3" id="KW-0812">Transmembrane</keyword>
<feature type="region of interest" description="Disordered" evidence="7">
    <location>
        <begin position="259"/>
        <end position="284"/>
    </location>
</feature>